<feature type="compositionally biased region" description="Polar residues" evidence="2">
    <location>
        <begin position="266"/>
        <end position="275"/>
    </location>
</feature>
<feature type="region of interest" description="Disordered" evidence="2">
    <location>
        <begin position="210"/>
        <end position="299"/>
    </location>
</feature>
<feature type="compositionally biased region" description="Low complexity" evidence="2">
    <location>
        <begin position="728"/>
        <end position="756"/>
    </location>
</feature>
<feature type="region of interest" description="Disordered" evidence="2">
    <location>
        <begin position="675"/>
        <end position="700"/>
    </location>
</feature>
<reference evidence="3 4" key="1">
    <citation type="journal article" date="2016" name="Proc. Natl. Acad. Sci. U.S.A.">
        <title>Comparative genomics of biotechnologically important yeasts.</title>
        <authorList>
            <person name="Riley R."/>
            <person name="Haridas S."/>
            <person name="Wolfe K.H."/>
            <person name="Lopes M.R."/>
            <person name="Hittinger C.T."/>
            <person name="Goeker M."/>
            <person name="Salamov A.A."/>
            <person name="Wisecaver J.H."/>
            <person name="Long T.M."/>
            <person name="Calvey C.H."/>
            <person name="Aerts A.L."/>
            <person name="Barry K.W."/>
            <person name="Choi C."/>
            <person name="Clum A."/>
            <person name="Coughlan A.Y."/>
            <person name="Deshpande S."/>
            <person name="Douglass A.P."/>
            <person name="Hanson S.J."/>
            <person name="Klenk H.-P."/>
            <person name="LaButti K.M."/>
            <person name="Lapidus A."/>
            <person name="Lindquist E.A."/>
            <person name="Lipzen A.M."/>
            <person name="Meier-Kolthoff J.P."/>
            <person name="Ohm R.A."/>
            <person name="Otillar R.P."/>
            <person name="Pangilinan J.L."/>
            <person name="Peng Y."/>
            <person name="Rokas A."/>
            <person name="Rosa C.A."/>
            <person name="Scheuner C."/>
            <person name="Sibirny A.A."/>
            <person name="Slot J.C."/>
            <person name="Stielow J.B."/>
            <person name="Sun H."/>
            <person name="Kurtzman C.P."/>
            <person name="Blackwell M."/>
            <person name="Grigoriev I.V."/>
            <person name="Jeffries T.W."/>
        </authorList>
    </citation>
    <scope>NUCLEOTIDE SEQUENCE [LARGE SCALE GENOMIC DNA]</scope>
    <source>
        <strain evidence="4">ATCC 58044 / CBS 1984 / NCYC 433 / NRRL Y-366-8</strain>
    </source>
</reference>
<feature type="compositionally biased region" description="Basic and acidic residues" evidence="2">
    <location>
        <begin position="276"/>
        <end position="291"/>
    </location>
</feature>
<sequence length="825" mass="93209">MNQETVELLQGARNGGGDDGSMKWVDEPIIPKKPYLEDIQTADDTLKDDLIKAMLDIRALASSDPQMSRSTVKILLDFVEWTVTVEKRNALVFTEAMAVKYILYLIQENIFYSVDREDKSLIVGFETLKEIATSIVSSSLSLKKIDFRNTTIFTKLQLLNVDLQLLRDGKFENKTNVLARVKRILLTEPADFDPNDTATQPVNHLPVEGMEDEHFDSSPPIDSSVEGDRDESNHSKDLSNVNVLTQSTQINTINKSLDQSRVDVHATSSSNGDSQQSKDSHNGEHSRRDSLNSKSSRIKKYAKKIQDAQLRNELLHLAEELQAEDNSKTSFVDAYNQTETAFKTILQNLDAFKSVQSNLPSIQTFVEAIGLSNDTDISIRSTESSRIVSNESQEPVQPLTQQHIDQIRKDIGAEALERKESTKVISNYLDRRINKLSIETKTLRENLKAFNRSEVEVLNIKELLNKLKDSSVSKLDHQAIVRNLESKINNIEDVKHQMEAGLLSVTSIGDQTSTTVKRMEALERENRKLSNQMISINNYFLKVYDAQKSNIEMIQNFHKMLDAIESRSSAGSIKLEGFSADLQKIQGDIRKMNDFQGSTSKTLKTLAKQNSSGVFDFAAYKQIADKNIEDVKQQVQIIDETLQKKIDYDNTYINEKFDKVGIEIEKIIANQTKLMKESKPENSSRLHQLNSSPPPMNRNQLIRQGETSKKDLSSSPELLSEKVFHQTSVPRPSLSQSQSQPQPQPQPQQRRAPVPLSSKGPQNTKKRNMQISLSNSISSKITGLLQRNKKDKEPKTPPRKRSRSPSTREGSEGLKHIKLFRAIDD</sequence>
<feature type="compositionally biased region" description="Polar residues" evidence="2">
    <location>
        <begin position="238"/>
        <end position="257"/>
    </location>
</feature>
<evidence type="ECO:0000313" key="4">
    <source>
        <dbReference type="Proteomes" id="UP000094112"/>
    </source>
</evidence>
<dbReference type="EMBL" id="KV454211">
    <property type="protein sequence ID" value="ODQ58837.1"/>
    <property type="molecule type" value="Genomic_DNA"/>
</dbReference>
<organism evidence="3 4">
    <name type="scientific">Wickerhamomyces anomalus (strain ATCC 58044 / CBS 1984 / NCYC 433 / NRRL Y-366-8)</name>
    <name type="common">Yeast</name>
    <name type="synonym">Hansenula anomala</name>
    <dbReference type="NCBI Taxonomy" id="683960"/>
    <lineage>
        <taxon>Eukaryota</taxon>
        <taxon>Fungi</taxon>
        <taxon>Dikarya</taxon>
        <taxon>Ascomycota</taxon>
        <taxon>Saccharomycotina</taxon>
        <taxon>Saccharomycetes</taxon>
        <taxon>Phaffomycetales</taxon>
        <taxon>Wickerhamomycetaceae</taxon>
        <taxon>Wickerhamomyces</taxon>
    </lineage>
</organism>
<feature type="compositionally biased region" description="Basic and acidic residues" evidence="2">
    <location>
        <begin position="226"/>
        <end position="237"/>
    </location>
</feature>
<proteinExistence type="predicted"/>
<protein>
    <submittedName>
        <fullName evidence="3">Uncharacterized protein</fullName>
    </submittedName>
</protein>
<feature type="compositionally biased region" description="Polar residues" evidence="2">
    <location>
        <begin position="685"/>
        <end position="700"/>
    </location>
</feature>
<feature type="coiled-coil region" evidence="1">
    <location>
        <begin position="481"/>
        <end position="539"/>
    </location>
</feature>
<feature type="compositionally biased region" description="Basic and acidic residues" evidence="2">
    <location>
        <begin position="809"/>
        <end position="825"/>
    </location>
</feature>
<accession>A0A1E3P1Q2</accession>
<evidence type="ECO:0000256" key="2">
    <source>
        <dbReference type="SAM" id="MobiDB-lite"/>
    </source>
</evidence>
<dbReference type="Proteomes" id="UP000094112">
    <property type="component" value="Unassembled WGS sequence"/>
</dbReference>
<dbReference type="AlphaFoldDB" id="A0A1E3P1Q2"/>
<evidence type="ECO:0000256" key="1">
    <source>
        <dbReference type="SAM" id="Coils"/>
    </source>
</evidence>
<name>A0A1E3P1Q2_WICAA</name>
<feature type="region of interest" description="Disordered" evidence="2">
    <location>
        <begin position="725"/>
        <end position="825"/>
    </location>
</feature>
<gene>
    <name evidence="3" type="ORF">WICANDRAFT_63342</name>
</gene>
<evidence type="ECO:0000313" key="3">
    <source>
        <dbReference type="EMBL" id="ODQ58837.1"/>
    </source>
</evidence>
<keyword evidence="4" id="KW-1185">Reference proteome</keyword>
<dbReference type="RefSeq" id="XP_019038044.1">
    <property type="nucleotide sequence ID" value="XM_019183528.1"/>
</dbReference>
<keyword evidence="1" id="KW-0175">Coiled coil</keyword>
<feature type="compositionally biased region" description="Basic and acidic residues" evidence="2">
    <location>
        <begin position="675"/>
        <end position="684"/>
    </location>
</feature>
<dbReference type="GeneID" id="30200774"/>
<feature type="compositionally biased region" description="Polar residues" evidence="2">
    <location>
        <begin position="759"/>
        <end position="781"/>
    </location>
</feature>